<dbReference type="PROSITE" id="PS51387">
    <property type="entry name" value="FAD_PCMH"/>
    <property type="match status" value="1"/>
</dbReference>
<dbReference type="Pfam" id="PF01565">
    <property type="entry name" value="FAD_binding_4"/>
    <property type="match status" value="1"/>
</dbReference>
<evidence type="ECO:0000259" key="9">
    <source>
        <dbReference type="PROSITE" id="PS51387"/>
    </source>
</evidence>
<dbReference type="SUPFAM" id="SSF56176">
    <property type="entry name" value="FAD-binding/transporter-associated domain-like"/>
    <property type="match status" value="1"/>
</dbReference>
<dbReference type="InterPro" id="IPR016166">
    <property type="entry name" value="FAD-bd_PCMH"/>
</dbReference>
<evidence type="ECO:0000256" key="4">
    <source>
        <dbReference type="ARBA" id="ARBA00022729"/>
    </source>
</evidence>
<keyword evidence="4 8" id="KW-0732">Signal</keyword>
<dbReference type="Pfam" id="PF08031">
    <property type="entry name" value="BBE"/>
    <property type="match status" value="1"/>
</dbReference>
<evidence type="ECO:0000256" key="5">
    <source>
        <dbReference type="ARBA" id="ARBA00022827"/>
    </source>
</evidence>
<dbReference type="InterPro" id="IPR016169">
    <property type="entry name" value="FAD-bd_PCMH_sub2"/>
</dbReference>
<evidence type="ECO:0000256" key="1">
    <source>
        <dbReference type="ARBA" id="ARBA00001974"/>
    </source>
</evidence>
<keyword evidence="11" id="KW-1185">Reference proteome</keyword>
<dbReference type="InterPro" id="IPR016167">
    <property type="entry name" value="FAD-bd_PCMH_sub1"/>
</dbReference>
<gene>
    <name evidence="10" type="ORF">Tsubulata_036285</name>
</gene>
<dbReference type="OrthoDB" id="407275at2759"/>
<feature type="signal peptide" evidence="8">
    <location>
        <begin position="1"/>
        <end position="24"/>
    </location>
</feature>
<organism evidence="10 11">
    <name type="scientific">Turnera subulata</name>
    <dbReference type="NCBI Taxonomy" id="218843"/>
    <lineage>
        <taxon>Eukaryota</taxon>
        <taxon>Viridiplantae</taxon>
        <taxon>Streptophyta</taxon>
        <taxon>Embryophyta</taxon>
        <taxon>Tracheophyta</taxon>
        <taxon>Spermatophyta</taxon>
        <taxon>Magnoliopsida</taxon>
        <taxon>eudicotyledons</taxon>
        <taxon>Gunneridae</taxon>
        <taxon>Pentapetalae</taxon>
        <taxon>rosids</taxon>
        <taxon>fabids</taxon>
        <taxon>Malpighiales</taxon>
        <taxon>Passifloraceae</taxon>
        <taxon>Turnera</taxon>
    </lineage>
</organism>
<dbReference type="GO" id="GO:0071949">
    <property type="term" value="F:FAD binding"/>
    <property type="evidence" value="ECO:0007669"/>
    <property type="project" value="InterPro"/>
</dbReference>
<protein>
    <recommendedName>
        <fullName evidence="9">FAD-binding PCMH-type domain-containing protein</fullName>
    </recommendedName>
</protein>
<dbReference type="GO" id="GO:1901696">
    <property type="term" value="P:cannabinoid biosynthetic process"/>
    <property type="evidence" value="ECO:0007669"/>
    <property type="project" value="UniProtKB-ARBA"/>
</dbReference>
<name>A0A9Q0FU62_9ROSI</name>
<dbReference type="AlphaFoldDB" id="A0A9Q0FU62"/>
<comment type="caution">
    <text evidence="10">The sequence shown here is derived from an EMBL/GenBank/DDBJ whole genome shotgun (WGS) entry which is preliminary data.</text>
</comment>
<dbReference type="PANTHER" id="PTHR32448">
    <property type="entry name" value="OS08G0158400 PROTEIN"/>
    <property type="match status" value="1"/>
</dbReference>
<accession>A0A9Q0FU62</accession>
<reference evidence="10" key="2">
    <citation type="journal article" date="2023" name="Plants (Basel)">
        <title>Annotation of the Turnera subulata (Passifloraceae) Draft Genome Reveals the S-Locus Evolved after the Divergence of Turneroideae from Passifloroideae in a Stepwise Manner.</title>
        <authorList>
            <person name="Henning P.M."/>
            <person name="Roalson E.H."/>
            <person name="Mir W."/>
            <person name="McCubbin A.G."/>
            <person name="Shore J.S."/>
        </authorList>
    </citation>
    <scope>NUCLEOTIDE SEQUENCE</scope>
    <source>
        <strain evidence="10">F60SS</strain>
    </source>
</reference>
<keyword evidence="5" id="KW-0274">FAD</keyword>
<keyword evidence="6" id="KW-1015">Disulfide bond</keyword>
<feature type="chain" id="PRO_5040436124" description="FAD-binding PCMH-type domain-containing protein" evidence="8">
    <location>
        <begin position="25"/>
        <end position="537"/>
    </location>
</feature>
<dbReference type="Gene3D" id="3.40.462.20">
    <property type="match status" value="1"/>
</dbReference>
<dbReference type="InterPro" id="IPR036318">
    <property type="entry name" value="FAD-bd_PCMH-like_sf"/>
</dbReference>
<feature type="domain" description="FAD-binding PCMH-type" evidence="9">
    <location>
        <begin position="77"/>
        <end position="251"/>
    </location>
</feature>
<keyword evidence="7" id="KW-0325">Glycoprotein</keyword>
<evidence type="ECO:0000256" key="3">
    <source>
        <dbReference type="ARBA" id="ARBA00022630"/>
    </source>
</evidence>
<proteinExistence type="inferred from homology"/>
<reference evidence="10" key="1">
    <citation type="submission" date="2022-02" db="EMBL/GenBank/DDBJ databases">
        <authorList>
            <person name="Henning P.M."/>
            <person name="McCubbin A.G."/>
            <person name="Shore J.S."/>
        </authorList>
    </citation>
    <scope>NUCLEOTIDE SEQUENCE</scope>
    <source>
        <strain evidence="10">F60SS</strain>
        <tissue evidence="10">Leaves</tissue>
    </source>
</reference>
<dbReference type="InterPro" id="IPR006094">
    <property type="entry name" value="Oxid_FAD_bind_N"/>
</dbReference>
<evidence type="ECO:0000256" key="8">
    <source>
        <dbReference type="SAM" id="SignalP"/>
    </source>
</evidence>
<evidence type="ECO:0000313" key="11">
    <source>
        <dbReference type="Proteomes" id="UP001141552"/>
    </source>
</evidence>
<comment type="cofactor">
    <cofactor evidence="1">
        <name>FAD</name>
        <dbReference type="ChEBI" id="CHEBI:57692"/>
    </cofactor>
</comment>
<comment type="similarity">
    <text evidence="2">Belongs to the oxygen-dependent FAD-linked oxidoreductase family.</text>
</comment>
<dbReference type="Gene3D" id="3.30.465.10">
    <property type="match status" value="1"/>
</dbReference>
<dbReference type="FunFam" id="3.30.43.10:FF:000004">
    <property type="entry name" value="Berberine bridge enzyme-like 15"/>
    <property type="match status" value="1"/>
</dbReference>
<dbReference type="Proteomes" id="UP001141552">
    <property type="component" value="Unassembled WGS sequence"/>
</dbReference>
<keyword evidence="3" id="KW-0285">Flavoprotein</keyword>
<dbReference type="InterPro" id="IPR012951">
    <property type="entry name" value="BBE"/>
</dbReference>
<evidence type="ECO:0000256" key="6">
    <source>
        <dbReference type="ARBA" id="ARBA00023157"/>
    </source>
</evidence>
<dbReference type="GO" id="GO:0016491">
    <property type="term" value="F:oxidoreductase activity"/>
    <property type="evidence" value="ECO:0007669"/>
    <property type="project" value="InterPro"/>
</dbReference>
<evidence type="ECO:0000256" key="7">
    <source>
        <dbReference type="ARBA" id="ARBA00023180"/>
    </source>
</evidence>
<evidence type="ECO:0000313" key="10">
    <source>
        <dbReference type="EMBL" id="KAJ4836677.1"/>
    </source>
</evidence>
<sequence length="537" mass="60108">MAKLRPIVLPLLLTILLYISNGEAAASGAANETFLQCLSKHSDPSHPIATAIYTPRNASYSSVLQSYIRNLRFNKSTTPKPLLILTALHESHVQAAIICAQKHGLQMKIRSGGHDYEGISYVSDVPFFLLDMFNFRSVQVDLESETAWVEAGATLGEVYYRIAEKSKNHGFPAGVCPTVGVGGHFSGAGYGNMMRKYGLSVDNVIDAKLIDVRGRLLDRQSMGEDLFWAITGGGGASFGVVLAYKINLVRVPEIVTVFRVQRTLEQNATDIVHQWEQVADKLDDGLFIRITLDVVNSTLQTGEKTVRATFRALFLGKSGQLLSIMNVNLPKLGLLQADCAEMSWVESVMYWTDFPSGTPTSALLSRVPQSLNYLKRKSDYVQKPIPREGLEGIWKKMMELQVPTLIFNPYGGKMADIPATAKPFPHRAGNLWKIQYSTNWNEDGREAANRNIDLTRQLYDYMTPFVSKNPREAFLNYRDLDLGINHNGKASYYEGLVYGIKYFKGNFGRLVKIKTKVDPGNFFRNEQSIPTYLYTRK</sequence>
<dbReference type="Gene3D" id="3.30.43.10">
    <property type="entry name" value="Uridine Diphospho-n-acetylenolpyruvylglucosamine Reductase, domain 2"/>
    <property type="match status" value="1"/>
</dbReference>
<evidence type="ECO:0000256" key="2">
    <source>
        <dbReference type="ARBA" id="ARBA00005466"/>
    </source>
</evidence>
<dbReference type="EMBL" id="JAKUCV010004044">
    <property type="protein sequence ID" value="KAJ4836677.1"/>
    <property type="molecule type" value="Genomic_DNA"/>
</dbReference>